<feature type="non-terminal residue" evidence="2">
    <location>
        <position position="108"/>
    </location>
</feature>
<dbReference type="EMBL" id="JBAMMX010000015">
    <property type="protein sequence ID" value="KAK6925695.1"/>
    <property type="molecule type" value="Genomic_DNA"/>
</dbReference>
<evidence type="ECO:0000313" key="2">
    <source>
        <dbReference type="EMBL" id="KAK6925695.1"/>
    </source>
</evidence>
<sequence length="108" mass="12241">MECNRLHKPQESSAAARILQGPHQLLVHEFMANGSLVDFLFGNSRPRRYDNLELLVEDEEAKDDIMQVRKLVMIAIWCIQDDPSMRPTMKKVIQMLGAVEAPAPPDPS</sequence>
<organism evidence="2 3">
    <name type="scientific">Dillenia turbinata</name>
    <dbReference type="NCBI Taxonomy" id="194707"/>
    <lineage>
        <taxon>Eukaryota</taxon>
        <taxon>Viridiplantae</taxon>
        <taxon>Streptophyta</taxon>
        <taxon>Embryophyta</taxon>
        <taxon>Tracheophyta</taxon>
        <taxon>Spermatophyta</taxon>
        <taxon>Magnoliopsida</taxon>
        <taxon>eudicotyledons</taxon>
        <taxon>Gunneridae</taxon>
        <taxon>Pentapetalae</taxon>
        <taxon>Dilleniales</taxon>
        <taxon>Dilleniaceae</taxon>
        <taxon>Dillenia</taxon>
    </lineage>
</organism>
<evidence type="ECO:0000256" key="1">
    <source>
        <dbReference type="ARBA" id="ARBA00022729"/>
    </source>
</evidence>
<proteinExistence type="predicted"/>
<keyword evidence="1" id="KW-0732">Signal</keyword>
<reference evidence="2 3" key="1">
    <citation type="submission" date="2023-12" db="EMBL/GenBank/DDBJ databases">
        <title>A high-quality genome assembly for Dillenia turbinata (Dilleniales).</title>
        <authorList>
            <person name="Chanderbali A."/>
        </authorList>
    </citation>
    <scope>NUCLEOTIDE SEQUENCE [LARGE SCALE GENOMIC DNA]</scope>
    <source>
        <strain evidence="2">LSX21</strain>
        <tissue evidence="2">Leaf</tissue>
    </source>
</reference>
<protein>
    <submittedName>
        <fullName evidence="2">Uncharacterized protein</fullName>
    </submittedName>
</protein>
<dbReference type="PANTHER" id="PTHR47976">
    <property type="entry name" value="G-TYPE LECTIN S-RECEPTOR-LIKE SERINE/THREONINE-PROTEIN KINASE SD2-5"/>
    <property type="match status" value="1"/>
</dbReference>
<name>A0AAN8Z7W9_9MAGN</name>
<dbReference type="PANTHER" id="PTHR47976:SF108">
    <property type="entry name" value="G-TYPE LECTIN S-RECEPTOR-LIKE SERINE_THREONINE-PROTEIN KINASE LECRK1"/>
    <property type="match status" value="1"/>
</dbReference>
<dbReference type="InterPro" id="IPR051343">
    <property type="entry name" value="G-type_lectin_kinases/EP1-like"/>
</dbReference>
<evidence type="ECO:0000313" key="3">
    <source>
        <dbReference type="Proteomes" id="UP001370490"/>
    </source>
</evidence>
<accession>A0AAN8Z7W9</accession>
<dbReference type="Proteomes" id="UP001370490">
    <property type="component" value="Unassembled WGS sequence"/>
</dbReference>
<dbReference type="AlphaFoldDB" id="A0AAN8Z7W9"/>
<comment type="caution">
    <text evidence="2">The sequence shown here is derived from an EMBL/GenBank/DDBJ whole genome shotgun (WGS) entry which is preliminary data.</text>
</comment>
<gene>
    <name evidence="2" type="ORF">RJ641_007414</name>
</gene>
<keyword evidence="3" id="KW-1185">Reference proteome</keyword>
<dbReference type="Gene3D" id="1.10.510.10">
    <property type="entry name" value="Transferase(Phosphotransferase) domain 1"/>
    <property type="match status" value="1"/>
</dbReference>